<keyword evidence="9" id="KW-0067">ATP-binding</keyword>
<evidence type="ECO:0000256" key="7">
    <source>
        <dbReference type="ARBA" id="ARBA00022741"/>
    </source>
</evidence>
<protein>
    <submittedName>
        <fullName evidence="20">Tyrosine protein kinase</fullName>
    </submittedName>
</protein>
<evidence type="ECO:0000256" key="8">
    <source>
        <dbReference type="ARBA" id="ARBA00022777"/>
    </source>
</evidence>
<name>A0A6P2H9P6_BURL3</name>
<comment type="subcellular location">
    <subcellularLocation>
        <location evidence="1">Cell inner membrane</location>
        <topology evidence="1">Multi-pass membrane protein</topology>
    </subcellularLocation>
</comment>
<dbReference type="Pfam" id="PF02706">
    <property type="entry name" value="Wzz"/>
    <property type="match status" value="1"/>
</dbReference>
<dbReference type="InterPro" id="IPR005702">
    <property type="entry name" value="Wzc-like_C"/>
</dbReference>
<feature type="coiled-coil region" evidence="14">
    <location>
        <begin position="279"/>
        <end position="320"/>
    </location>
</feature>
<keyword evidence="3" id="KW-1003">Cell membrane</keyword>
<evidence type="ECO:0000313" key="20">
    <source>
        <dbReference type="EMBL" id="VWB13462.1"/>
    </source>
</evidence>
<dbReference type="Proteomes" id="UP000494218">
    <property type="component" value="Unassembled WGS sequence"/>
</dbReference>
<keyword evidence="4" id="KW-0997">Cell inner membrane</keyword>
<keyword evidence="5" id="KW-0808">Transferase</keyword>
<dbReference type="GO" id="GO:0005524">
    <property type="term" value="F:ATP binding"/>
    <property type="evidence" value="ECO:0007669"/>
    <property type="project" value="UniProtKB-KW"/>
</dbReference>
<dbReference type="InterPro" id="IPR032807">
    <property type="entry name" value="GNVR"/>
</dbReference>
<evidence type="ECO:0000256" key="14">
    <source>
        <dbReference type="SAM" id="Coils"/>
    </source>
</evidence>
<dbReference type="InterPro" id="IPR025669">
    <property type="entry name" value="AAA_dom"/>
</dbReference>
<evidence type="ECO:0000256" key="16">
    <source>
        <dbReference type="SAM" id="Phobius"/>
    </source>
</evidence>
<evidence type="ECO:0000256" key="4">
    <source>
        <dbReference type="ARBA" id="ARBA00022519"/>
    </source>
</evidence>
<dbReference type="Gene3D" id="3.40.50.300">
    <property type="entry name" value="P-loop containing nucleotide triphosphate hydrolases"/>
    <property type="match status" value="1"/>
</dbReference>
<keyword evidence="7" id="KW-0547">Nucleotide-binding</keyword>
<evidence type="ECO:0000259" key="18">
    <source>
        <dbReference type="Pfam" id="PF13614"/>
    </source>
</evidence>
<dbReference type="NCBIfam" id="TIGR01007">
    <property type="entry name" value="eps_fam"/>
    <property type="match status" value="1"/>
</dbReference>
<keyword evidence="11 16" id="KW-0472">Membrane</keyword>
<evidence type="ECO:0000259" key="17">
    <source>
        <dbReference type="Pfam" id="PF02706"/>
    </source>
</evidence>
<dbReference type="InterPro" id="IPR050445">
    <property type="entry name" value="Bact_polysacc_biosynth/exp"/>
</dbReference>
<evidence type="ECO:0000256" key="5">
    <source>
        <dbReference type="ARBA" id="ARBA00022679"/>
    </source>
</evidence>
<dbReference type="GO" id="GO:0004713">
    <property type="term" value="F:protein tyrosine kinase activity"/>
    <property type="evidence" value="ECO:0007669"/>
    <property type="project" value="UniProtKB-KW"/>
</dbReference>
<feature type="transmembrane region" description="Helical" evidence="16">
    <location>
        <begin position="36"/>
        <end position="55"/>
    </location>
</feature>
<feature type="domain" description="Tyrosine-protein kinase G-rich" evidence="19">
    <location>
        <begin position="392"/>
        <end position="471"/>
    </location>
</feature>
<dbReference type="Pfam" id="PF13614">
    <property type="entry name" value="AAA_31"/>
    <property type="match status" value="1"/>
</dbReference>
<evidence type="ECO:0000256" key="2">
    <source>
        <dbReference type="ARBA" id="ARBA00008883"/>
    </source>
</evidence>
<dbReference type="InterPro" id="IPR003856">
    <property type="entry name" value="LPS_length_determ_N"/>
</dbReference>
<keyword evidence="12" id="KW-0829">Tyrosine-protein kinase</keyword>
<evidence type="ECO:0000256" key="13">
    <source>
        <dbReference type="ARBA" id="ARBA00053015"/>
    </source>
</evidence>
<dbReference type="PANTHER" id="PTHR32309">
    <property type="entry name" value="TYROSINE-PROTEIN KINASE"/>
    <property type="match status" value="1"/>
</dbReference>
<dbReference type="GO" id="GO:0005886">
    <property type="term" value="C:plasma membrane"/>
    <property type="evidence" value="ECO:0007669"/>
    <property type="project" value="UniProtKB-SubCell"/>
</dbReference>
<dbReference type="SUPFAM" id="SSF57997">
    <property type="entry name" value="Tropomyosin"/>
    <property type="match status" value="1"/>
</dbReference>
<feature type="domain" description="Polysaccharide chain length determinant N-terminal" evidence="17">
    <location>
        <begin position="23"/>
        <end position="112"/>
    </location>
</feature>
<keyword evidence="8 20" id="KW-0418">Kinase</keyword>
<dbReference type="AlphaFoldDB" id="A0A6P2H9P6"/>
<dbReference type="InterPro" id="IPR005700">
    <property type="entry name" value="EPS_ExoP-like"/>
</dbReference>
<dbReference type="CDD" id="cd05387">
    <property type="entry name" value="BY-kinase"/>
    <property type="match status" value="1"/>
</dbReference>
<dbReference type="EMBL" id="CABVPW010000002">
    <property type="protein sequence ID" value="VWB13462.1"/>
    <property type="molecule type" value="Genomic_DNA"/>
</dbReference>
<dbReference type="Pfam" id="PF13807">
    <property type="entry name" value="GNVR"/>
    <property type="match status" value="1"/>
</dbReference>
<evidence type="ECO:0000256" key="10">
    <source>
        <dbReference type="ARBA" id="ARBA00022989"/>
    </source>
</evidence>
<comment type="similarity">
    <text evidence="2">Belongs to the etk/wzc family.</text>
</comment>
<keyword evidence="14" id="KW-0175">Coiled coil</keyword>
<accession>A0A6P2H9P6</accession>
<evidence type="ECO:0000259" key="19">
    <source>
        <dbReference type="Pfam" id="PF13807"/>
    </source>
</evidence>
<gene>
    <name evidence="20" type="ORF">BLA23254_00470</name>
</gene>
<keyword evidence="6 16" id="KW-0812">Transmembrane</keyword>
<feature type="region of interest" description="Disordered" evidence="15">
    <location>
        <begin position="740"/>
        <end position="761"/>
    </location>
</feature>
<organism evidence="20 21">
    <name type="scientific">Burkholderia lata (strain ATCC 17760 / DSM 23089 / LMG 22485 / NCIMB 9086 / R18194 / 383)</name>
    <dbReference type="NCBI Taxonomy" id="482957"/>
    <lineage>
        <taxon>Bacteria</taxon>
        <taxon>Pseudomonadati</taxon>
        <taxon>Pseudomonadota</taxon>
        <taxon>Betaproteobacteria</taxon>
        <taxon>Burkholderiales</taxon>
        <taxon>Burkholderiaceae</taxon>
        <taxon>Burkholderia</taxon>
        <taxon>Burkholderia cepacia complex</taxon>
    </lineage>
</organism>
<proteinExistence type="inferred from homology"/>
<evidence type="ECO:0000313" key="21">
    <source>
        <dbReference type="Proteomes" id="UP000494218"/>
    </source>
</evidence>
<evidence type="ECO:0000256" key="11">
    <source>
        <dbReference type="ARBA" id="ARBA00023136"/>
    </source>
</evidence>
<evidence type="ECO:0000256" key="3">
    <source>
        <dbReference type="ARBA" id="ARBA00022475"/>
    </source>
</evidence>
<reference evidence="20 21" key="1">
    <citation type="submission" date="2019-09" db="EMBL/GenBank/DDBJ databases">
        <authorList>
            <person name="Depoorter E."/>
        </authorList>
    </citation>
    <scope>NUCLEOTIDE SEQUENCE [LARGE SCALE GENOMIC DNA]</scope>
    <source>
        <strain evidence="20">LMG 23254</strain>
    </source>
</reference>
<comment type="catalytic activity">
    <reaction evidence="13">
        <text>L-tyrosyl-[protein] + ATP = O-phospho-L-tyrosyl-[protein] + ADP + H(+)</text>
        <dbReference type="Rhea" id="RHEA:10596"/>
        <dbReference type="Rhea" id="RHEA-COMP:10136"/>
        <dbReference type="Rhea" id="RHEA-COMP:20101"/>
        <dbReference type="ChEBI" id="CHEBI:15378"/>
        <dbReference type="ChEBI" id="CHEBI:30616"/>
        <dbReference type="ChEBI" id="CHEBI:46858"/>
        <dbReference type="ChEBI" id="CHEBI:61978"/>
        <dbReference type="ChEBI" id="CHEBI:456216"/>
    </reaction>
</comment>
<dbReference type="InterPro" id="IPR027417">
    <property type="entry name" value="P-loop_NTPase"/>
</dbReference>
<dbReference type="NCBIfam" id="TIGR01005">
    <property type="entry name" value="eps_transp_fam"/>
    <property type="match status" value="1"/>
</dbReference>
<evidence type="ECO:0000256" key="15">
    <source>
        <dbReference type="SAM" id="MobiDB-lite"/>
    </source>
</evidence>
<sequence length="761" mass="81823">MNRIFMNRASGPLPETDLGDEPELVRYADLILTNRWLVAGVAALVFAAGTAYALLARPVYESNLLIQVEDNTGSADSLLGGVSSLFDAKIQAAAEIEILKSRMVVGHAVENLRLYIDATPKRFPLVGKAISGRAHGLSRPGLLGFGGYGWGNESIDIGTLDVPKALEGESFELTALPDGRFRLENGDLDQPIEGALGQLVESTQAGGTFRIRVNTLHARPGAAFRVERHSELKTLQKLQKHLNVSEIRKQSNVINVSLKGEDPDTVANILNTIGTAYVAQNVKRKSAEAEKSLAFLENVAPQLKQNLEQAEAKYNAMRRKRGTFNLGIEAQAYLQDSIATQATLLALQQKRAEASTRFAAGHPDMQALDRQIDGAQQKIDGLSARLHAFPDIEQDELRLRRDVEVGNEMYVGVLNNIQQLKLVSAGKVGNVREVDHAPVPEEPVEPRKALILALSAILGVMLGITAAVVRESLFGGVTDASDIERRTGVTVYGTIPDSAAQRAAAATAARRGYVPSLLADENPYDPSIESLKSLRTALGLALLDADNNRVMLTGPSPGVGKSFVSANLAAVMAAAGQRVLLVDADMRRGHLNEAFDVPSLPGLSDVLTGSVSLHGAVRRVSEGVDFIPTGTASSRTSELLLGEPTLRLLDEMSAAYDVVIIDTPPVLAVSDASILAPHCATTFLVTRARQTTIGEIAESSKQLNRVSSGLLGVLFNGVDTRAFGYRSRYGAYRYAPYGSTETNDDARAATRRRSREQREAS</sequence>
<evidence type="ECO:0000256" key="12">
    <source>
        <dbReference type="ARBA" id="ARBA00023137"/>
    </source>
</evidence>
<dbReference type="PANTHER" id="PTHR32309:SF32">
    <property type="entry name" value="TYROSINE-PROTEIN KINASE ETK-RELATED"/>
    <property type="match status" value="1"/>
</dbReference>
<feature type="domain" description="AAA" evidence="18">
    <location>
        <begin position="558"/>
        <end position="675"/>
    </location>
</feature>
<keyword evidence="10 16" id="KW-1133">Transmembrane helix</keyword>
<dbReference type="Pfam" id="PF23607">
    <property type="entry name" value="WZC_N"/>
    <property type="match status" value="1"/>
</dbReference>
<evidence type="ECO:0000256" key="9">
    <source>
        <dbReference type="ARBA" id="ARBA00022840"/>
    </source>
</evidence>
<evidence type="ECO:0000256" key="6">
    <source>
        <dbReference type="ARBA" id="ARBA00022692"/>
    </source>
</evidence>
<evidence type="ECO:0000256" key="1">
    <source>
        <dbReference type="ARBA" id="ARBA00004429"/>
    </source>
</evidence>
<dbReference type="SUPFAM" id="SSF52540">
    <property type="entry name" value="P-loop containing nucleoside triphosphate hydrolases"/>
    <property type="match status" value="1"/>
</dbReference>